<feature type="region of interest" description="Disordered" evidence="1">
    <location>
        <begin position="302"/>
        <end position="370"/>
    </location>
</feature>
<feature type="compositionally biased region" description="Basic and acidic residues" evidence="1">
    <location>
        <begin position="192"/>
        <end position="203"/>
    </location>
</feature>
<feature type="compositionally biased region" description="Low complexity" evidence="1">
    <location>
        <begin position="256"/>
        <end position="274"/>
    </location>
</feature>
<feature type="region of interest" description="Disordered" evidence="1">
    <location>
        <begin position="376"/>
        <end position="395"/>
    </location>
</feature>
<feature type="region of interest" description="Disordered" evidence="1">
    <location>
        <begin position="88"/>
        <end position="287"/>
    </location>
</feature>
<feature type="compositionally biased region" description="Polar residues" evidence="1">
    <location>
        <begin position="319"/>
        <end position="328"/>
    </location>
</feature>
<feature type="compositionally biased region" description="Low complexity" evidence="1">
    <location>
        <begin position="153"/>
        <end position="177"/>
    </location>
</feature>
<feature type="compositionally biased region" description="Basic and acidic residues" evidence="1">
    <location>
        <begin position="31"/>
        <end position="40"/>
    </location>
</feature>
<feature type="compositionally biased region" description="Acidic residues" evidence="1">
    <location>
        <begin position="89"/>
        <end position="118"/>
    </location>
</feature>
<organism evidence="2 3">
    <name type="scientific">Pelagovum pacificum</name>
    <dbReference type="NCBI Taxonomy" id="2588711"/>
    <lineage>
        <taxon>Bacteria</taxon>
        <taxon>Pseudomonadati</taxon>
        <taxon>Pseudomonadota</taxon>
        <taxon>Alphaproteobacteria</taxon>
        <taxon>Rhodobacterales</taxon>
        <taxon>Paracoccaceae</taxon>
        <taxon>Pelagovum</taxon>
    </lineage>
</organism>
<feature type="compositionally biased region" description="Basic and acidic residues" evidence="1">
    <location>
        <begin position="403"/>
        <end position="413"/>
    </location>
</feature>
<feature type="compositionally biased region" description="Acidic residues" evidence="1">
    <location>
        <begin position="207"/>
        <end position="217"/>
    </location>
</feature>
<sequence>MSDPLTNVEIEDVLASIRRLVSAGEPANPPARRDPPRDRLVLTPALRVHDDAPPARTTALPANSDTPARDKVEVAPPAAINLAAFEVRDELEPDEDLIQGDESQEEDDLLFLQDEEELNAEHPSVDEDTYEEEIVDKVAAEPHDRKEDTGDDVSAMLAGVMAASAAHAADHPAPAKAELSAAERALLGDPDEAARPTDGRPVRTIEPGEDLDSDGEDDRLRARLRDMVASPAETQPADKVAKAKAPLTEATVARTPAAAEKSPAPAAPVQQATPPAAPMSDDSPVSRDSIRKRIEATIAELEAAVSSSSEDFEPDGSETPAQASFASRQKSRLHLVVTGTDEPAPTVSAPVAPREPEDETEEPVFESGRVSAYEQEYDEVEDVEPEGAPVSGFRQSLGRLHIADFEHGEKTESQRANPSENVAAYPDLDDDPQLADYLDGGALIDEEMLRDMVGQIVREELQGVLGERITRNVRKLVRREIHRILNSQDFE</sequence>
<gene>
    <name evidence="2" type="ORF">FHY64_17245</name>
</gene>
<feature type="region of interest" description="Disordered" evidence="1">
    <location>
        <begin position="21"/>
        <end position="40"/>
    </location>
</feature>
<feature type="region of interest" description="Disordered" evidence="1">
    <location>
        <begin position="45"/>
        <end position="74"/>
    </location>
</feature>
<dbReference type="RefSeq" id="WP_140197114.1">
    <property type="nucleotide sequence ID" value="NZ_CP065915.1"/>
</dbReference>
<dbReference type="OrthoDB" id="7875768at2"/>
<dbReference type="Proteomes" id="UP000314011">
    <property type="component" value="Unassembled WGS sequence"/>
</dbReference>
<name>A0A5C5G9Z3_9RHOB</name>
<feature type="compositionally biased region" description="Basic and acidic residues" evidence="1">
    <location>
        <begin position="135"/>
        <end position="148"/>
    </location>
</feature>
<evidence type="ECO:0008006" key="4">
    <source>
        <dbReference type="Google" id="ProtNLM"/>
    </source>
</evidence>
<feature type="compositionally biased region" description="Acidic residues" evidence="1">
    <location>
        <begin position="376"/>
        <end position="385"/>
    </location>
</feature>
<feature type="region of interest" description="Disordered" evidence="1">
    <location>
        <begin position="403"/>
        <end position="432"/>
    </location>
</feature>
<reference evidence="2 3" key="1">
    <citation type="submission" date="2019-06" db="EMBL/GenBank/DDBJ databases">
        <title>Genome of new Rhodobacteraceae sp. SM1903.</title>
        <authorList>
            <person name="Ren X."/>
        </authorList>
    </citation>
    <scope>NUCLEOTIDE SEQUENCE [LARGE SCALE GENOMIC DNA]</scope>
    <source>
        <strain evidence="2 3">SM1903</strain>
    </source>
</reference>
<dbReference type="EMBL" id="VFFF01000003">
    <property type="protein sequence ID" value="TNY30855.1"/>
    <property type="molecule type" value="Genomic_DNA"/>
</dbReference>
<comment type="caution">
    <text evidence="2">The sequence shown here is derived from an EMBL/GenBank/DDBJ whole genome shotgun (WGS) entry which is preliminary data.</text>
</comment>
<evidence type="ECO:0000256" key="1">
    <source>
        <dbReference type="SAM" id="MobiDB-lite"/>
    </source>
</evidence>
<evidence type="ECO:0000313" key="3">
    <source>
        <dbReference type="Proteomes" id="UP000314011"/>
    </source>
</evidence>
<accession>A0A5C5G9Z3</accession>
<evidence type="ECO:0000313" key="2">
    <source>
        <dbReference type="EMBL" id="TNY30855.1"/>
    </source>
</evidence>
<dbReference type="AlphaFoldDB" id="A0A5C5G9Z3"/>
<protein>
    <recommendedName>
        <fullName evidence="4">DUF2497 domain-containing protein</fullName>
    </recommendedName>
</protein>
<keyword evidence="3" id="KW-1185">Reference proteome</keyword>
<proteinExistence type="predicted"/>